<dbReference type="InterPro" id="IPR001647">
    <property type="entry name" value="HTH_TetR"/>
</dbReference>
<dbReference type="PANTHER" id="PTHR43479:SF11">
    <property type="entry name" value="ACREF_ENVCD OPERON REPRESSOR-RELATED"/>
    <property type="match status" value="1"/>
</dbReference>
<dbReference type="InterPro" id="IPR050624">
    <property type="entry name" value="HTH-type_Tx_Regulator"/>
</dbReference>
<keyword evidence="1 2" id="KW-0238">DNA-binding</keyword>
<feature type="DNA-binding region" description="H-T-H motif" evidence="2">
    <location>
        <begin position="26"/>
        <end position="45"/>
    </location>
</feature>
<feature type="domain" description="HTH tetR-type" evidence="3">
    <location>
        <begin position="3"/>
        <end position="63"/>
    </location>
</feature>
<protein>
    <submittedName>
        <fullName evidence="4">TetR/AcrR family transcriptional regulator</fullName>
    </submittedName>
</protein>
<accession>A0ABW1V373</accession>
<name>A0ABW1V373_9BACL</name>
<dbReference type="PROSITE" id="PS01081">
    <property type="entry name" value="HTH_TETR_1"/>
    <property type="match status" value="1"/>
</dbReference>
<dbReference type="PROSITE" id="PS50977">
    <property type="entry name" value="HTH_TETR_2"/>
    <property type="match status" value="1"/>
</dbReference>
<dbReference type="Proteomes" id="UP001596233">
    <property type="component" value="Unassembled WGS sequence"/>
</dbReference>
<evidence type="ECO:0000256" key="1">
    <source>
        <dbReference type="ARBA" id="ARBA00023125"/>
    </source>
</evidence>
<dbReference type="PANTHER" id="PTHR43479">
    <property type="entry name" value="ACREF/ENVCD OPERON REPRESSOR-RELATED"/>
    <property type="match status" value="1"/>
</dbReference>
<comment type="caution">
    <text evidence="4">The sequence shown here is derived from an EMBL/GenBank/DDBJ whole genome shotgun (WGS) entry which is preliminary data.</text>
</comment>
<dbReference type="Gene3D" id="1.10.357.10">
    <property type="entry name" value="Tetracycline Repressor, domain 2"/>
    <property type="match status" value="1"/>
</dbReference>
<evidence type="ECO:0000256" key="2">
    <source>
        <dbReference type="PROSITE-ProRule" id="PRU00335"/>
    </source>
</evidence>
<dbReference type="SUPFAM" id="SSF46689">
    <property type="entry name" value="Homeodomain-like"/>
    <property type="match status" value="1"/>
</dbReference>
<dbReference type="InterPro" id="IPR023772">
    <property type="entry name" value="DNA-bd_HTH_TetR-type_CS"/>
</dbReference>
<dbReference type="InterPro" id="IPR009057">
    <property type="entry name" value="Homeodomain-like_sf"/>
</dbReference>
<gene>
    <name evidence="4" type="ORF">ACFP56_09915</name>
</gene>
<evidence type="ECO:0000259" key="3">
    <source>
        <dbReference type="PROSITE" id="PS50977"/>
    </source>
</evidence>
<dbReference type="SUPFAM" id="SSF48498">
    <property type="entry name" value="Tetracyclin repressor-like, C-terminal domain"/>
    <property type="match status" value="1"/>
</dbReference>
<dbReference type="InterPro" id="IPR036271">
    <property type="entry name" value="Tet_transcr_reg_TetR-rel_C_sf"/>
</dbReference>
<evidence type="ECO:0000313" key="5">
    <source>
        <dbReference type="Proteomes" id="UP001596233"/>
    </source>
</evidence>
<dbReference type="RefSeq" id="WP_379233888.1">
    <property type="nucleotide sequence ID" value="NZ_JBHSTE010000003.1"/>
</dbReference>
<organism evidence="4 5">
    <name type="scientific">Paenibacillus septentrionalis</name>
    <dbReference type="NCBI Taxonomy" id="429342"/>
    <lineage>
        <taxon>Bacteria</taxon>
        <taxon>Bacillati</taxon>
        <taxon>Bacillota</taxon>
        <taxon>Bacilli</taxon>
        <taxon>Bacillales</taxon>
        <taxon>Paenibacillaceae</taxon>
        <taxon>Paenibacillus</taxon>
    </lineage>
</organism>
<dbReference type="PRINTS" id="PR00455">
    <property type="entry name" value="HTHTETR"/>
</dbReference>
<sequence>MNVDRRALIVDAANKSFALFGYKGTTMEQVAKIANVGKGTIYTFFSNKEELFQEVLNRMLREMKLASERVMDEKSSFFDRMTEALNALLEFRKDHELALKLTQEVREIGTPMAIEAISQMEQLIIDHIADKVSTAIERNEIKPCNPQLTAFVIMKLYMALAVEWSKQHAMEKSEIATQLRFYLERGLALS</sequence>
<dbReference type="Pfam" id="PF00440">
    <property type="entry name" value="TetR_N"/>
    <property type="match status" value="1"/>
</dbReference>
<dbReference type="EMBL" id="JBHSTE010000003">
    <property type="protein sequence ID" value="MFC6332938.1"/>
    <property type="molecule type" value="Genomic_DNA"/>
</dbReference>
<evidence type="ECO:0000313" key="4">
    <source>
        <dbReference type="EMBL" id="MFC6332938.1"/>
    </source>
</evidence>
<proteinExistence type="predicted"/>
<reference evidence="5" key="1">
    <citation type="journal article" date="2019" name="Int. J. Syst. Evol. Microbiol.">
        <title>The Global Catalogue of Microorganisms (GCM) 10K type strain sequencing project: providing services to taxonomists for standard genome sequencing and annotation.</title>
        <authorList>
            <consortium name="The Broad Institute Genomics Platform"/>
            <consortium name="The Broad Institute Genome Sequencing Center for Infectious Disease"/>
            <person name="Wu L."/>
            <person name="Ma J."/>
        </authorList>
    </citation>
    <scope>NUCLEOTIDE SEQUENCE [LARGE SCALE GENOMIC DNA]</scope>
    <source>
        <strain evidence="5">PCU 280</strain>
    </source>
</reference>
<keyword evidence="5" id="KW-1185">Reference proteome</keyword>